<comment type="caution">
    <text evidence="2">The sequence shown here is derived from an EMBL/GenBank/DDBJ whole genome shotgun (WGS) entry which is preliminary data.</text>
</comment>
<dbReference type="NCBIfam" id="TIGR04183">
    <property type="entry name" value="Por_Secre_tail"/>
    <property type="match status" value="1"/>
</dbReference>
<sequence>MKRSCRQIVLFSLFVLSALAAAYDVPLITADMKAVMRDIWKRGDAMGRIEGKMGQWGNSITNSQAYLGSLASGGCSGNATCESYHDILLWMKASETSPGSGIVGGYHATPLDEKGGGHCCESGWKVTDGLWCIGGAIQRDNPSWSLTEYGTNDLTRSWTADDYAAFKQRMKYLLVASIEAGIIPAAGAIPPRMENCSPANNDSVIVKRLNDSLKAAAQELHVPYVDYYQACVEHHPTDWCGGAAGTISDDGIHPSWHSNTNNFDPPAIYNDGYAIRSKQTLDYARKLKTIVFDNGAPDGQDLPILAVSSSTHPWGEYNNSATASFSWVHDGGPAATEYSYVFNQTASTIPDETSEGTGTTATVNAGSTGEWFFHVRANSATGWGPAAHYPVRIIGENQAVVQDGMNGYSGATDAMIFDQYNYGASAIQLKYNGGESRDRLLVKFDLSSFAGATITDARFELFIEKTGGDDSLSAHALTNSWQEGTGGYEKKTGVSWTYRYANDSAAWTTPGGDFASQAIDGKKINAADAFTWKSFNMTIAAQQWCSDPSNNHGLILIGHGSYSSTYVYFREFPLKTLRPRLVLTGSGFSHTETIYGPRGSRLGAPYPNPGNPGVFIPVHVAPRSRVTVKIYSIKGTLVYQTALVNGTASPNIQTVSFGGNGKSIASGIYLARLQGEKSVSSAGKLILMQ</sequence>
<evidence type="ECO:0000256" key="1">
    <source>
        <dbReference type="SAM" id="SignalP"/>
    </source>
</evidence>
<dbReference type="CDD" id="cd00229">
    <property type="entry name" value="SGNH_hydrolase"/>
    <property type="match status" value="1"/>
</dbReference>
<dbReference type="AlphaFoldDB" id="A0A1F7F6V8"/>
<name>A0A1F7F6V8_UNCRA</name>
<feature type="chain" id="PRO_5009528476" description="Secretion system C-terminal sorting domain-containing protein" evidence="1">
    <location>
        <begin position="21"/>
        <end position="689"/>
    </location>
</feature>
<reference evidence="2 3" key="1">
    <citation type="journal article" date="2016" name="Nat. Commun.">
        <title>Thousands of microbial genomes shed light on interconnected biogeochemical processes in an aquifer system.</title>
        <authorList>
            <person name="Anantharaman K."/>
            <person name="Brown C.T."/>
            <person name="Hug L.A."/>
            <person name="Sharon I."/>
            <person name="Castelle C.J."/>
            <person name="Probst A.J."/>
            <person name="Thomas B.C."/>
            <person name="Singh A."/>
            <person name="Wilkins M.J."/>
            <person name="Karaoz U."/>
            <person name="Brodie E.L."/>
            <person name="Williams K.H."/>
            <person name="Hubbard S.S."/>
            <person name="Banfield J.F."/>
        </authorList>
    </citation>
    <scope>NUCLEOTIDE SEQUENCE [LARGE SCALE GENOMIC DNA]</scope>
</reference>
<dbReference type="SUPFAM" id="SSF52266">
    <property type="entry name" value="SGNH hydrolase"/>
    <property type="match status" value="1"/>
</dbReference>
<dbReference type="Proteomes" id="UP000179243">
    <property type="component" value="Unassembled WGS sequence"/>
</dbReference>
<protein>
    <recommendedName>
        <fullName evidence="4">Secretion system C-terminal sorting domain-containing protein</fullName>
    </recommendedName>
</protein>
<dbReference type="Gene3D" id="2.60.120.970">
    <property type="match status" value="1"/>
</dbReference>
<dbReference type="NCBIfam" id="NF033679">
    <property type="entry name" value="DNRLRE_dom"/>
    <property type="match status" value="1"/>
</dbReference>
<keyword evidence="1" id="KW-0732">Signal</keyword>
<evidence type="ECO:0000313" key="2">
    <source>
        <dbReference type="EMBL" id="OGK02415.1"/>
    </source>
</evidence>
<evidence type="ECO:0000313" key="3">
    <source>
        <dbReference type="Proteomes" id="UP000179243"/>
    </source>
</evidence>
<feature type="signal peptide" evidence="1">
    <location>
        <begin position="1"/>
        <end position="20"/>
    </location>
</feature>
<dbReference type="Gene3D" id="3.40.50.1110">
    <property type="entry name" value="SGNH hydrolase"/>
    <property type="match status" value="1"/>
</dbReference>
<organism evidence="2 3">
    <name type="scientific">Candidatus Raymondbacteria bacterium RIFOXYD12_FULL_49_13</name>
    <dbReference type="NCBI Taxonomy" id="1817890"/>
    <lineage>
        <taxon>Bacteria</taxon>
        <taxon>Raymondiibacteriota</taxon>
    </lineage>
</organism>
<dbReference type="EMBL" id="MFYX01000108">
    <property type="protein sequence ID" value="OGK02415.1"/>
    <property type="molecule type" value="Genomic_DNA"/>
</dbReference>
<accession>A0A1F7F6V8</accession>
<proteinExistence type="predicted"/>
<gene>
    <name evidence="2" type="ORF">A2519_14450</name>
</gene>
<dbReference type="InterPro" id="IPR036514">
    <property type="entry name" value="SGNH_hydro_sf"/>
</dbReference>
<evidence type="ECO:0008006" key="4">
    <source>
        <dbReference type="Google" id="ProtNLM"/>
    </source>
</evidence>
<dbReference type="InterPro" id="IPR026444">
    <property type="entry name" value="Secre_tail"/>
</dbReference>